<dbReference type="InterPro" id="IPR035965">
    <property type="entry name" value="PAS-like_dom_sf"/>
</dbReference>
<gene>
    <name evidence="1" type="ORF">ADUPG1_001377</name>
</gene>
<proteinExistence type="predicted"/>
<name>A0ABQ5KC17_9EUKA</name>
<evidence type="ECO:0008006" key="3">
    <source>
        <dbReference type="Google" id="ProtNLM"/>
    </source>
</evidence>
<feature type="non-terminal residue" evidence="1">
    <location>
        <position position="86"/>
    </location>
</feature>
<dbReference type="Proteomes" id="UP001057375">
    <property type="component" value="Unassembled WGS sequence"/>
</dbReference>
<evidence type="ECO:0000313" key="2">
    <source>
        <dbReference type="Proteomes" id="UP001057375"/>
    </source>
</evidence>
<sequence>MSIHDADRHNPSSDEIQFHRFFENAQEGIAIVQDEAIVIGNVSLSRIFGRELTELISGGLACLVRDEHRENVAQYLRAGQSEDPKS</sequence>
<accession>A0ABQ5KC17</accession>
<comment type="caution">
    <text evidence="1">The sequence shown here is derived from an EMBL/GenBank/DDBJ whole genome shotgun (WGS) entry which is preliminary data.</text>
</comment>
<reference evidence="1" key="1">
    <citation type="submission" date="2022-03" db="EMBL/GenBank/DDBJ databases">
        <title>Draft genome sequence of Aduncisulcus paluster, a free-living microaerophilic Fornicata.</title>
        <authorList>
            <person name="Yuyama I."/>
            <person name="Kume K."/>
            <person name="Tamura T."/>
            <person name="Inagaki Y."/>
            <person name="Hashimoto T."/>
        </authorList>
    </citation>
    <scope>NUCLEOTIDE SEQUENCE</scope>
    <source>
        <strain evidence="1">NY0171</strain>
    </source>
</reference>
<dbReference type="Gene3D" id="3.30.450.20">
    <property type="entry name" value="PAS domain"/>
    <property type="match status" value="1"/>
</dbReference>
<dbReference type="EMBL" id="BQXS01001108">
    <property type="protein sequence ID" value="GKT30094.1"/>
    <property type="molecule type" value="Genomic_DNA"/>
</dbReference>
<dbReference type="SUPFAM" id="SSF55785">
    <property type="entry name" value="PYP-like sensor domain (PAS domain)"/>
    <property type="match status" value="1"/>
</dbReference>
<keyword evidence="2" id="KW-1185">Reference proteome</keyword>
<organism evidence="1 2">
    <name type="scientific">Aduncisulcus paluster</name>
    <dbReference type="NCBI Taxonomy" id="2918883"/>
    <lineage>
        <taxon>Eukaryota</taxon>
        <taxon>Metamonada</taxon>
        <taxon>Carpediemonas-like organisms</taxon>
        <taxon>Aduncisulcus</taxon>
    </lineage>
</organism>
<evidence type="ECO:0000313" key="1">
    <source>
        <dbReference type="EMBL" id="GKT30094.1"/>
    </source>
</evidence>
<protein>
    <recommendedName>
        <fullName evidence="3">LOV domain-containing protein</fullName>
    </recommendedName>
</protein>